<feature type="transmembrane region" description="Helical" evidence="11">
    <location>
        <begin position="207"/>
        <end position="227"/>
    </location>
</feature>
<dbReference type="OMA" id="ALIFMAY"/>
<evidence type="ECO:0000256" key="3">
    <source>
        <dbReference type="ARBA" id="ARBA00022692"/>
    </source>
</evidence>
<dbReference type="GO" id="GO:0005886">
    <property type="term" value="C:plasma membrane"/>
    <property type="evidence" value="ECO:0007669"/>
    <property type="project" value="UniProtKB-SubCell"/>
</dbReference>
<sequence length="314" mass="35270">MTAALKYEDIPLLLLSIFAVLANIFVCFLVLNTRRLRSATNKFVVSLAISDILIAGLLLPFILAKVDAIVIDYMGSISLLAGVANIAVITIDRYIAVFNPFKYNAIMRKWLVRTIILIWTLSIVISLLPLIWSTNQSSTQHHVYIFTVQIGLVILSYALIFMAYYKIFRKVRQTVRKERTLMMSLAVSRGHGGKQIKVCPSASESKVTRVSVIIALNFMLTWLPVEYMTLVHTVGMPGLIPLPLPKISLFTIALGALIDPVVYSYLKADFRHAIKRMFKKFRRYANSDQGETSASQSMMGGYKYRVGGYNSTNV</sequence>
<evidence type="ECO:0000256" key="1">
    <source>
        <dbReference type="ARBA" id="ARBA00004651"/>
    </source>
</evidence>
<evidence type="ECO:0000256" key="6">
    <source>
        <dbReference type="ARBA" id="ARBA00023136"/>
    </source>
</evidence>
<evidence type="ECO:0000256" key="9">
    <source>
        <dbReference type="ARBA" id="ARBA00023224"/>
    </source>
</evidence>
<dbReference type="InterPro" id="IPR017452">
    <property type="entry name" value="GPCR_Rhodpsn_7TM"/>
</dbReference>
<keyword evidence="4 11" id="KW-1133">Transmembrane helix</keyword>
<dbReference type="Proteomes" id="UP000887567">
    <property type="component" value="Unplaced"/>
</dbReference>
<feature type="transmembrane region" description="Helical" evidence="11">
    <location>
        <begin position="43"/>
        <end position="63"/>
    </location>
</feature>
<keyword evidence="14" id="KW-1185">Reference proteome</keyword>
<dbReference type="CDD" id="cd00637">
    <property type="entry name" value="7tm_classA_rhodopsin-like"/>
    <property type="match status" value="1"/>
</dbReference>
<comment type="similarity">
    <text evidence="10">Belongs to the G-protein coupled receptor 1 family.</text>
</comment>
<keyword evidence="8" id="KW-0325">Glycoprotein</keyword>
<dbReference type="SUPFAM" id="SSF81321">
    <property type="entry name" value="Family A G protein-coupled receptor-like"/>
    <property type="match status" value="1"/>
</dbReference>
<evidence type="ECO:0000313" key="13">
    <source>
        <dbReference type="EnsemblMetazoa" id="XP_020913521.1"/>
    </source>
</evidence>
<dbReference type="GeneID" id="110251188"/>
<evidence type="ECO:0000256" key="8">
    <source>
        <dbReference type="ARBA" id="ARBA00023180"/>
    </source>
</evidence>
<dbReference type="PANTHER" id="PTHR24246">
    <property type="entry name" value="OLFACTORY RECEPTOR AND ADENOSINE RECEPTOR"/>
    <property type="match status" value="1"/>
</dbReference>
<evidence type="ECO:0000256" key="11">
    <source>
        <dbReference type="SAM" id="Phobius"/>
    </source>
</evidence>
<keyword evidence="6 11" id="KW-0472">Membrane</keyword>
<evidence type="ECO:0000256" key="5">
    <source>
        <dbReference type="ARBA" id="ARBA00023040"/>
    </source>
</evidence>
<feature type="transmembrane region" description="Helical" evidence="11">
    <location>
        <begin position="247"/>
        <end position="266"/>
    </location>
</feature>
<evidence type="ECO:0000313" key="14">
    <source>
        <dbReference type="Proteomes" id="UP000887567"/>
    </source>
</evidence>
<dbReference type="OrthoDB" id="5968184at2759"/>
<dbReference type="Gene3D" id="1.20.1070.10">
    <property type="entry name" value="Rhodopsin 7-helix transmembrane proteins"/>
    <property type="match status" value="1"/>
</dbReference>
<keyword evidence="5 10" id="KW-0297">G-protein coupled receptor</keyword>
<dbReference type="KEGG" id="epa:110251188"/>
<evidence type="ECO:0000256" key="7">
    <source>
        <dbReference type="ARBA" id="ARBA00023170"/>
    </source>
</evidence>
<keyword evidence="2" id="KW-1003">Cell membrane</keyword>
<name>A0A913Y272_EXADI</name>
<keyword evidence="7 10" id="KW-0675">Receptor</keyword>
<dbReference type="PANTHER" id="PTHR24246:SF27">
    <property type="entry name" value="ADENOSINE RECEPTOR, ISOFORM A"/>
    <property type="match status" value="1"/>
</dbReference>
<feature type="transmembrane region" description="Helical" evidence="11">
    <location>
        <begin position="110"/>
        <end position="132"/>
    </location>
</feature>
<dbReference type="InterPro" id="IPR000276">
    <property type="entry name" value="GPCR_Rhodpsn"/>
</dbReference>
<dbReference type="PRINTS" id="PR00237">
    <property type="entry name" value="GPCRRHODOPSN"/>
</dbReference>
<reference evidence="13" key="1">
    <citation type="submission" date="2022-11" db="UniProtKB">
        <authorList>
            <consortium name="EnsemblMetazoa"/>
        </authorList>
    </citation>
    <scope>IDENTIFICATION</scope>
</reference>
<dbReference type="Pfam" id="PF00001">
    <property type="entry name" value="7tm_1"/>
    <property type="match status" value="1"/>
</dbReference>
<evidence type="ECO:0000256" key="4">
    <source>
        <dbReference type="ARBA" id="ARBA00022989"/>
    </source>
</evidence>
<dbReference type="AlphaFoldDB" id="A0A913Y272"/>
<dbReference type="PROSITE" id="PS00237">
    <property type="entry name" value="G_PROTEIN_RECEP_F1_1"/>
    <property type="match status" value="1"/>
</dbReference>
<dbReference type="GO" id="GO:0004930">
    <property type="term" value="F:G protein-coupled receptor activity"/>
    <property type="evidence" value="ECO:0007669"/>
    <property type="project" value="UniProtKB-KW"/>
</dbReference>
<keyword evidence="9 10" id="KW-0807">Transducer</keyword>
<dbReference type="EnsemblMetazoa" id="XM_021057862.2">
    <property type="protein sequence ID" value="XP_020913521.1"/>
    <property type="gene ID" value="LOC110251188"/>
</dbReference>
<comment type="subcellular location">
    <subcellularLocation>
        <location evidence="1">Cell membrane</location>
        <topology evidence="1">Multi-pass membrane protein</topology>
    </subcellularLocation>
</comment>
<keyword evidence="3 10" id="KW-0812">Transmembrane</keyword>
<dbReference type="PROSITE" id="PS50262">
    <property type="entry name" value="G_PROTEIN_RECEP_F1_2"/>
    <property type="match status" value="1"/>
</dbReference>
<proteinExistence type="inferred from homology"/>
<feature type="domain" description="G-protein coupled receptors family 1 profile" evidence="12">
    <location>
        <begin position="22"/>
        <end position="263"/>
    </location>
</feature>
<feature type="transmembrane region" description="Helical" evidence="11">
    <location>
        <begin position="12"/>
        <end position="31"/>
    </location>
</feature>
<dbReference type="RefSeq" id="XP_020913521.1">
    <property type="nucleotide sequence ID" value="XM_021057862.2"/>
</dbReference>
<organism evidence="13 14">
    <name type="scientific">Exaiptasia diaphana</name>
    <name type="common">Tropical sea anemone</name>
    <name type="synonym">Aiptasia pulchella</name>
    <dbReference type="NCBI Taxonomy" id="2652724"/>
    <lineage>
        <taxon>Eukaryota</taxon>
        <taxon>Metazoa</taxon>
        <taxon>Cnidaria</taxon>
        <taxon>Anthozoa</taxon>
        <taxon>Hexacorallia</taxon>
        <taxon>Actiniaria</taxon>
        <taxon>Aiptasiidae</taxon>
        <taxon>Exaiptasia</taxon>
    </lineage>
</organism>
<evidence type="ECO:0000256" key="10">
    <source>
        <dbReference type="RuleBase" id="RU000688"/>
    </source>
</evidence>
<feature type="transmembrane region" description="Helical" evidence="11">
    <location>
        <begin position="69"/>
        <end position="89"/>
    </location>
</feature>
<protein>
    <recommendedName>
        <fullName evidence="12">G-protein coupled receptors family 1 profile domain-containing protein</fullName>
    </recommendedName>
</protein>
<evidence type="ECO:0000259" key="12">
    <source>
        <dbReference type="PROSITE" id="PS50262"/>
    </source>
</evidence>
<dbReference type="SMART" id="SM01381">
    <property type="entry name" value="7TM_GPCR_Srsx"/>
    <property type="match status" value="1"/>
</dbReference>
<evidence type="ECO:0000256" key="2">
    <source>
        <dbReference type="ARBA" id="ARBA00022475"/>
    </source>
</evidence>
<feature type="transmembrane region" description="Helical" evidence="11">
    <location>
        <begin position="144"/>
        <end position="167"/>
    </location>
</feature>
<accession>A0A913Y272</accession>